<evidence type="ECO:0000313" key="3">
    <source>
        <dbReference type="Proteomes" id="UP000037109"/>
    </source>
</evidence>
<dbReference type="RefSeq" id="WP_053437374.1">
    <property type="nucleotide sequence ID" value="NZ_LGUF01000007.1"/>
</dbReference>
<dbReference type="InterPro" id="IPR016181">
    <property type="entry name" value="Acyl_CoA_acyltransferase"/>
</dbReference>
<dbReference type="CDD" id="cd04301">
    <property type="entry name" value="NAT_SF"/>
    <property type="match status" value="1"/>
</dbReference>
<reference evidence="3" key="1">
    <citation type="submission" date="2015-07" db="EMBL/GenBank/DDBJ databases">
        <title>Fjat-10036 dsm4.</title>
        <authorList>
            <person name="Liu B."/>
            <person name="Wang J."/>
            <person name="Zhu Y."/>
            <person name="Liu G."/>
            <person name="Chen Q."/>
            <person name="Chen Z."/>
            <person name="Lan J."/>
            <person name="Che J."/>
            <person name="Ge C."/>
            <person name="Shi H."/>
            <person name="Pan Z."/>
            <person name="Liu X."/>
        </authorList>
    </citation>
    <scope>NUCLEOTIDE SEQUENCE [LARGE SCALE GENOMIC DNA]</scope>
    <source>
        <strain evidence="3">DSM 4</strain>
    </source>
</reference>
<proteinExistence type="predicted"/>
<dbReference type="GO" id="GO:0016747">
    <property type="term" value="F:acyltransferase activity, transferring groups other than amino-acyl groups"/>
    <property type="evidence" value="ECO:0007669"/>
    <property type="project" value="InterPro"/>
</dbReference>
<dbReference type="InterPro" id="IPR027365">
    <property type="entry name" value="GNAT_acetyltra_YdfB-like"/>
</dbReference>
<name>A0A0M0GJB9_SPOGL</name>
<dbReference type="Gene3D" id="3.40.630.30">
    <property type="match status" value="1"/>
</dbReference>
<feature type="domain" description="N-acetyltransferase" evidence="1">
    <location>
        <begin position="100"/>
        <end position="225"/>
    </location>
</feature>
<protein>
    <recommendedName>
        <fullName evidence="1">N-acetyltransferase domain-containing protein</fullName>
    </recommendedName>
</protein>
<sequence>MISDLELMEHHVNVLFRHDSENRVTVVNEPPYAAAPRIFVGATRMGSIVRYSNSLDKSTVKKLDQVIGANPGAYLGKIIKVLSIDHLLNNVWVGPAYVFPDVRDRTYSRAIKVTHENKEILKPQFPYTYEDFEYKQPCFVIIEDNIPVSICCSARKTSNADEASVFTHEDYRGRAYGVDVAKAWAAKVQIQGRIALYSTSKDNLASQSVARKLQLVQYGTDIHIS</sequence>
<accession>A0A0M0GJB9</accession>
<dbReference type="SUPFAM" id="SSF55729">
    <property type="entry name" value="Acyl-CoA N-acyltransferases (Nat)"/>
    <property type="match status" value="1"/>
</dbReference>
<dbReference type="InterPro" id="IPR000182">
    <property type="entry name" value="GNAT_dom"/>
</dbReference>
<dbReference type="PATRIC" id="fig|1459.3.peg.5811"/>
<dbReference type="OrthoDB" id="8439474at2"/>
<comment type="caution">
    <text evidence="2">The sequence shown here is derived from an EMBL/GenBank/DDBJ whole genome shotgun (WGS) entry which is preliminary data.</text>
</comment>
<evidence type="ECO:0000259" key="1">
    <source>
        <dbReference type="PROSITE" id="PS51186"/>
    </source>
</evidence>
<dbReference type="Pfam" id="PF12746">
    <property type="entry name" value="GNAT_acetyltran"/>
    <property type="match status" value="1"/>
</dbReference>
<organism evidence="2 3">
    <name type="scientific">Sporosarcina globispora</name>
    <name type="common">Bacillus globisporus</name>
    <dbReference type="NCBI Taxonomy" id="1459"/>
    <lineage>
        <taxon>Bacteria</taxon>
        <taxon>Bacillati</taxon>
        <taxon>Bacillota</taxon>
        <taxon>Bacilli</taxon>
        <taxon>Bacillales</taxon>
        <taxon>Caryophanaceae</taxon>
        <taxon>Sporosarcina</taxon>
    </lineage>
</organism>
<evidence type="ECO:0000313" key="2">
    <source>
        <dbReference type="EMBL" id="KON90005.1"/>
    </source>
</evidence>
<dbReference type="EMBL" id="LGUF01000007">
    <property type="protein sequence ID" value="KON90005.1"/>
    <property type="molecule type" value="Genomic_DNA"/>
</dbReference>
<dbReference type="PROSITE" id="PS51186">
    <property type="entry name" value="GNAT"/>
    <property type="match status" value="1"/>
</dbReference>
<dbReference type="Proteomes" id="UP000037109">
    <property type="component" value="Unassembled WGS sequence"/>
</dbReference>
<gene>
    <name evidence="2" type="ORF">AF332_26435</name>
</gene>
<dbReference type="AlphaFoldDB" id="A0A0M0GJB9"/>
<keyword evidence="3" id="KW-1185">Reference proteome</keyword>